<evidence type="ECO:0000259" key="1">
    <source>
        <dbReference type="Pfam" id="PF21831"/>
    </source>
</evidence>
<reference evidence="2" key="1">
    <citation type="submission" date="2016-04" db="EMBL/GenBank/DDBJ databases">
        <authorList>
            <person name="Evans L.H."/>
            <person name="Alamgir A."/>
            <person name="Owens N."/>
            <person name="Weber N.D."/>
            <person name="Virtaneva K."/>
            <person name="Barbian K."/>
            <person name="Babar A."/>
            <person name="Rosenke K."/>
        </authorList>
    </citation>
    <scope>NUCLEOTIDE SEQUENCE</scope>
    <source>
        <strain evidence="2">86-2</strain>
    </source>
</reference>
<dbReference type="AlphaFoldDB" id="A0A212K9V3"/>
<dbReference type="EMBL" id="FLUL01000001">
    <property type="protein sequence ID" value="SBW08412.1"/>
    <property type="molecule type" value="Genomic_DNA"/>
</dbReference>
<evidence type="ECO:0000313" key="2">
    <source>
        <dbReference type="EMBL" id="SBW08412.1"/>
    </source>
</evidence>
<name>A0A212K9V3_9BACT</name>
<dbReference type="InterPro" id="IPR054186">
    <property type="entry name" value="DUF6891"/>
</dbReference>
<feature type="domain" description="DUF6891" evidence="1">
    <location>
        <begin position="17"/>
        <end position="206"/>
    </location>
</feature>
<accession>A0A212K9V3</accession>
<protein>
    <recommendedName>
        <fullName evidence="1">DUF6891 domain-containing protein</fullName>
    </recommendedName>
</protein>
<dbReference type="Pfam" id="PF21831">
    <property type="entry name" value="DUF6891"/>
    <property type="match status" value="1"/>
</dbReference>
<proteinExistence type="predicted"/>
<sequence length="227" mass="26497">MFLKDGKCLNFFYTMTENEKYLYDHFLISIKSGFESLEDIITEAIEAVEDEGWESEISEEWIRDIFGKEYAKNESESKTWQRPTDTDKLHTVFDNLCKEKIVALHNAGYTQSEAIYDVQDVWQDLEDNGVKPIGYCYYHGQDLERVIQTGVLSVGFYGEKEKNDKEAILIGNKIVAQLKNQGFTVEWDGSASKRIEVIDFKWQNRFTSDDEVAEKWGYDRVLDLMEE</sequence>
<gene>
    <name evidence="2" type="ORF">KL86DYS2_13367</name>
</gene>
<organism evidence="2">
    <name type="scientific">uncultured Dysgonomonas sp</name>
    <dbReference type="NCBI Taxonomy" id="206096"/>
    <lineage>
        <taxon>Bacteria</taxon>
        <taxon>Pseudomonadati</taxon>
        <taxon>Bacteroidota</taxon>
        <taxon>Bacteroidia</taxon>
        <taxon>Bacteroidales</taxon>
        <taxon>Dysgonomonadaceae</taxon>
        <taxon>Dysgonomonas</taxon>
        <taxon>environmental samples</taxon>
    </lineage>
</organism>